<reference evidence="1" key="1">
    <citation type="submission" date="2022-03" db="EMBL/GenBank/DDBJ databases">
        <title>ESBL-producing Moellerella wisconsensis and Escherichia marmotae isolated from wild game meat.</title>
        <authorList>
            <person name="Biggel M."/>
        </authorList>
    </citation>
    <scope>NUCLEOTIDE SEQUENCE</scope>
    <source>
        <strain evidence="1">W51</strain>
    </source>
</reference>
<proteinExistence type="predicted"/>
<gene>
    <name evidence="1" type="ORF">MNY72_04940</name>
</gene>
<evidence type="ECO:0000313" key="1">
    <source>
        <dbReference type="EMBL" id="UNH31645.1"/>
    </source>
</evidence>
<dbReference type="Proteomes" id="UP000829116">
    <property type="component" value="Chromosome"/>
</dbReference>
<sequence length="68" mass="7541">MKFKVSDKVTPTVDDSNWIAPNEPCVIIGIDTTSICIENEEGFVDYYQPDELELINETSSSNDDAGIN</sequence>
<dbReference type="EMBL" id="CP093245">
    <property type="protein sequence ID" value="UNH31645.1"/>
    <property type="molecule type" value="Genomic_DNA"/>
</dbReference>
<accession>A0A9Q8Q3C2</accession>
<organism evidence="1 2">
    <name type="scientific">Moellerella wisconsensis</name>
    <dbReference type="NCBI Taxonomy" id="158849"/>
    <lineage>
        <taxon>Bacteria</taxon>
        <taxon>Pseudomonadati</taxon>
        <taxon>Pseudomonadota</taxon>
        <taxon>Gammaproteobacteria</taxon>
        <taxon>Enterobacterales</taxon>
        <taxon>Morganellaceae</taxon>
        <taxon>Moellerella</taxon>
    </lineage>
</organism>
<protein>
    <submittedName>
        <fullName evidence="1">Uncharacterized protein</fullName>
    </submittedName>
</protein>
<dbReference type="AlphaFoldDB" id="A0A9Q8Q3C2"/>
<dbReference type="RefSeq" id="WP_241542613.1">
    <property type="nucleotide sequence ID" value="NZ_CAWQWN010000001.1"/>
</dbReference>
<evidence type="ECO:0000313" key="2">
    <source>
        <dbReference type="Proteomes" id="UP000829116"/>
    </source>
</evidence>
<name>A0A9Q8Q3C2_9GAMM</name>